<protein>
    <submittedName>
        <fullName evidence="2">Uncharacterized protein</fullName>
    </submittedName>
</protein>
<keyword evidence="1" id="KW-0472">Membrane</keyword>
<evidence type="ECO:0000313" key="2">
    <source>
        <dbReference type="EMBL" id="MFC4990031.1"/>
    </source>
</evidence>
<feature type="transmembrane region" description="Helical" evidence="1">
    <location>
        <begin position="6"/>
        <end position="25"/>
    </location>
</feature>
<organism evidence="2 3">
    <name type="scientific">Saliphagus infecundisoli</name>
    <dbReference type="NCBI Taxonomy" id="1849069"/>
    <lineage>
        <taxon>Archaea</taxon>
        <taxon>Methanobacteriati</taxon>
        <taxon>Methanobacteriota</taxon>
        <taxon>Stenosarchaea group</taxon>
        <taxon>Halobacteria</taxon>
        <taxon>Halobacteriales</taxon>
        <taxon>Natrialbaceae</taxon>
        <taxon>Saliphagus</taxon>
    </lineage>
</organism>
<proteinExistence type="predicted"/>
<keyword evidence="1" id="KW-1133">Transmembrane helix</keyword>
<sequence length="97" mass="10542">MIIPYQAIGLIALSYLLYDALLDFARSAIGGIIGIAACPVCVGPLFASMLASGVSGSSLVLFFGRYGYEINTVLFVFAVGVLYYRNEIYIAYQNIKR</sequence>
<name>A0ABD5QK27_9EURY</name>
<keyword evidence="1" id="KW-0812">Transmembrane</keyword>
<evidence type="ECO:0000256" key="1">
    <source>
        <dbReference type="SAM" id="Phobius"/>
    </source>
</evidence>
<keyword evidence="3" id="KW-1185">Reference proteome</keyword>
<dbReference type="Proteomes" id="UP001595925">
    <property type="component" value="Unassembled WGS sequence"/>
</dbReference>
<dbReference type="EMBL" id="JBHSJG010000057">
    <property type="protein sequence ID" value="MFC4990031.1"/>
    <property type="molecule type" value="Genomic_DNA"/>
</dbReference>
<reference evidence="2 3" key="1">
    <citation type="journal article" date="2019" name="Int. J. Syst. Evol. Microbiol.">
        <title>The Global Catalogue of Microorganisms (GCM) 10K type strain sequencing project: providing services to taxonomists for standard genome sequencing and annotation.</title>
        <authorList>
            <consortium name="The Broad Institute Genomics Platform"/>
            <consortium name="The Broad Institute Genome Sequencing Center for Infectious Disease"/>
            <person name="Wu L."/>
            <person name="Ma J."/>
        </authorList>
    </citation>
    <scope>NUCLEOTIDE SEQUENCE [LARGE SCALE GENOMIC DNA]</scope>
    <source>
        <strain evidence="2 3">CGMCC 1.15824</strain>
    </source>
</reference>
<gene>
    <name evidence="2" type="ORF">ACFPFO_20145</name>
</gene>
<dbReference type="AlphaFoldDB" id="A0ABD5QK27"/>
<feature type="transmembrane region" description="Helical" evidence="1">
    <location>
        <begin position="66"/>
        <end position="84"/>
    </location>
</feature>
<dbReference type="RefSeq" id="WP_224830432.1">
    <property type="nucleotide sequence ID" value="NZ_JBHSJG010000057.1"/>
</dbReference>
<comment type="caution">
    <text evidence="2">The sequence shown here is derived from an EMBL/GenBank/DDBJ whole genome shotgun (WGS) entry which is preliminary data.</text>
</comment>
<dbReference type="Pfam" id="PF24412">
    <property type="entry name" value="DUF7546"/>
    <property type="match status" value="1"/>
</dbReference>
<accession>A0ABD5QK27</accession>
<feature type="transmembrane region" description="Helical" evidence="1">
    <location>
        <begin position="32"/>
        <end position="54"/>
    </location>
</feature>
<evidence type="ECO:0000313" key="3">
    <source>
        <dbReference type="Proteomes" id="UP001595925"/>
    </source>
</evidence>
<dbReference type="InterPro" id="IPR055968">
    <property type="entry name" value="DUF7546"/>
</dbReference>